<dbReference type="OrthoDB" id="8557048at2"/>
<keyword evidence="1" id="KW-0472">Membrane</keyword>
<dbReference type="GO" id="GO:0016301">
    <property type="term" value="F:kinase activity"/>
    <property type="evidence" value="ECO:0007669"/>
    <property type="project" value="UniProtKB-KW"/>
</dbReference>
<accession>A0A1H5RQ17</accession>
<sequence>MTERSRVDRLKSGTGSVGLLFNPLSGRIRKRKEAIRRAAEEIPGACREVTNAREISASVDTFVNDGTDLLIIIGGDGTVQGVLSHLFATQPLAKWPVLTIVPGGTTNMTALDLGIRGSPESVLRQLSASFQKDFPSALVERHVLCIEQAGAEKVYGMFFGVGLIARAVIFSQSRIKRLGITGEIYSALITFGYVAGFLLGRRQGAWAPVRMTITEKTLSRPHGTYAFLFASTLDRLLFGMRPYWGGQPEPLHVTFVRQQRQLPLRSVLRLLIGRGNDLKDKDGYHSCNTDELELLIDDDYIVDGESYRATSQGGPLRITPAGPIIFLAAERAAANAKS</sequence>
<keyword evidence="1" id="KW-1133">Transmembrane helix</keyword>
<dbReference type="SMART" id="SM00046">
    <property type="entry name" value="DAGKc"/>
    <property type="match status" value="1"/>
</dbReference>
<protein>
    <submittedName>
        <fullName evidence="3">Diacylglycerol kinase family enzyme</fullName>
    </submittedName>
</protein>
<keyword evidence="1" id="KW-0812">Transmembrane</keyword>
<dbReference type="InterPro" id="IPR001206">
    <property type="entry name" value="Diacylglycerol_kinase_cat_dom"/>
</dbReference>
<feature type="domain" description="DAGKc" evidence="2">
    <location>
        <begin position="59"/>
        <end position="145"/>
    </location>
</feature>
<dbReference type="InterPro" id="IPR017438">
    <property type="entry name" value="ATP-NAD_kinase_N"/>
</dbReference>
<gene>
    <name evidence="3" type="ORF">SAMN05216403_101128</name>
</gene>
<organism evidence="3 4">
    <name type="scientific">Nitrosospira multiformis (strain ATCC 25196 / NCIMB 11849 / C 71)</name>
    <dbReference type="NCBI Taxonomy" id="323848"/>
    <lineage>
        <taxon>Bacteria</taxon>
        <taxon>Pseudomonadati</taxon>
        <taxon>Pseudomonadota</taxon>
        <taxon>Betaproteobacteria</taxon>
        <taxon>Nitrosomonadales</taxon>
        <taxon>Nitrosomonadaceae</taxon>
        <taxon>Nitrosospira</taxon>
    </lineage>
</organism>
<dbReference type="RefSeq" id="WP_041352338.1">
    <property type="nucleotide sequence ID" value="NZ_FNVK01000001.1"/>
</dbReference>
<dbReference type="Gene3D" id="3.40.50.10330">
    <property type="entry name" value="Probable inorganic polyphosphate/atp-NAD kinase, domain 1"/>
    <property type="match status" value="1"/>
</dbReference>
<dbReference type="Proteomes" id="UP000236751">
    <property type="component" value="Unassembled WGS sequence"/>
</dbReference>
<proteinExistence type="predicted"/>
<feature type="transmembrane region" description="Helical" evidence="1">
    <location>
        <begin position="184"/>
        <end position="200"/>
    </location>
</feature>
<name>A0A1H5RQ17_NITMU</name>
<dbReference type="SUPFAM" id="SSF111331">
    <property type="entry name" value="NAD kinase/diacylglycerol kinase-like"/>
    <property type="match status" value="1"/>
</dbReference>
<dbReference type="Pfam" id="PF00781">
    <property type="entry name" value="DAGK_cat"/>
    <property type="match status" value="1"/>
</dbReference>
<dbReference type="PROSITE" id="PS50146">
    <property type="entry name" value="DAGK"/>
    <property type="match status" value="1"/>
</dbReference>
<dbReference type="EMBL" id="FNVK01000001">
    <property type="protein sequence ID" value="SEF40370.1"/>
    <property type="molecule type" value="Genomic_DNA"/>
</dbReference>
<reference evidence="3 4" key="1">
    <citation type="submission" date="2016-10" db="EMBL/GenBank/DDBJ databases">
        <authorList>
            <person name="de Groot N.N."/>
        </authorList>
    </citation>
    <scope>NUCLEOTIDE SEQUENCE [LARGE SCALE GENOMIC DNA]</scope>
    <source>
        <strain evidence="3 4">Nl13</strain>
    </source>
</reference>
<dbReference type="InterPro" id="IPR016064">
    <property type="entry name" value="NAD/diacylglycerol_kinase_sf"/>
</dbReference>
<keyword evidence="3" id="KW-0808">Transferase</keyword>
<evidence type="ECO:0000259" key="2">
    <source>
        <dbReference type="PROSITE" id="PS50146"/>
    </source>
</evidence>
<keyword evidence="3" id="KW-0418">Kinase</keyword>
<evidence type="ECO:0000256" key="1">
    <source>
        <dbReference type="SAM" id="Phobius"/>
    </source>
</evidence>
<dbReference type="AlphaFoldDB" id="A0A1H5RQ17"/>
<evidence type="ECO:0000313" key="3">
    <source>
        <dbReference type="EMBL" id="SEF40370.1"/>
    </source>
</evidence>
<evidence type="ECO:0000313" key="4">
    <source>
        <dbReference type="Proteomes" id="UP000236751"/>
    </source>
</evidence>